<dbReference type="Gene3D" id="3.40.50.300">
    <property type="entry name" value="P-loop containing nucleotide triphosphate hydrolases"/>
    <property type="match status" value="1"/>
</dbReference>
<dbReference type="Proteomes" id="UP000323632">
    <property type="component" value="Unassembled WGS sequence"/>
</dbReference>
<name>A0A5M6CBC6_9BACT</name>
<comment type="caution">
    <text evidence="1">The sequence shown here is derived from an EMBL/GenBank/DDBJ whole genome shotgun (WGS) entry which is preliminary data.</text>
</comment>
<keyword evidence="2" id="KW-1185">Reference proteome</keyword>
<evidence type="ECO:0000313" key="1">
    <source>
        <dbReference type="EMBL" id="KAA5532293.1"/>
    </source>
</evidence>
<sequence length="1422" mass="167722">MIKKEINFSDLVDFFKKNQVSTFDEDIDKFGGYFITAARIAAVIIAPDPINKINVFCAGIDAASLRASKLFSWLPDKFKYKDREKTALQKYELASYVNFILLHIAIKNGVKEIIMPHLEAILKIIELDDDDKKELDKKCKECDKERDSLNLQSNCSLSKENISSQTNKIIDPVFSVLNRCIDKVKEASPDLKKIDTPRVKELFLENVTLQYQAFLINFSGEFPEFALWVDITQKEKIIRELKEATNTIVTANRIEHEKFINQTEKLIVNIEELRDNSFIKESGFPSFMELYKKMFKVQEEHLFKILSERTTENIIAHHNQIKSELNKPLSDNTDVEHIVYPLNKDIYISQSFEAITYKKKEHRKGFLTADSLGEKAEKGENIGNYLLKTLVDPNYITKPIILLGNPGAGKSMLSKMFAGLLCETNDFIPFLIKLRSVASSSASISEHINKGLQNSIENTSDVNWLEWAKEFKNRIPVIIMDGFDELMQTSNRELNGYVDAIREFQEKAVNSGVCVRIILTSRVTVMQDVSIPEYTKIIKLDSFDIKRRDLWICKWNNAQEKPKYKFAIPNNDKIELLAKEPLLMFMLAVYDFENSELQNMANDKNFNQSKLYDSLLERFIKRQLEKNLVFKDATSSQKEKEEELFRLRLGMIALMMFMNDTTSRDTQKLLEEMCAFGIQKSSMQTENVLGGFFFIHENKSTTESDAEKFNYEFLHKTFGEFLTADFMLRVAKKQMDRMLTTDPEIISQKETFNFCFGYNWLHKHNNIENFLFEHAKQILKPDSHESKFILNLIKTDLKDLFDKGHQAFPVTTIRLLEKQTVVEHLSIYSQNIVFLWLAIANDKHPIRFEIFDTEENVGEVVNEPKYESQDRDEINKNKLLWKRLVKLWTLVGNYSAAAKLTEWVNVNENLNTIELSRAKLEVIHNFSDSAKVACNDFELLLSFFDNEYKFTKEQKTLNVIQKIISKKQELSSLAIDVILHRFHDLYFTEGINLFEWFKDKEISRKQEVVFINKTGLLIWQTEPDILLDIIRMISNKIQIFRDNLSATVEYLKILVEVKKYFSLTKIFNQEFSDKLLHYLQDIIRYERDNPLVMLEYIRLINELNKHYPIRRKFKIDFWEESLHILIRNMRYYVRDNPYSAFEYLRLLNELRRHTGNIKMHPEFAEDLIRTILKHIRQFVRYNPQTTLEYLKLLYDMKDSFSIQEKIPKDFFLESLRIVTEEWGKIFIDNHFVSWEFLKLLAEFGKHYSMEKFVPNRLIEEALHVMSKDLIYIIRDNHKEASEYLQVIKQFYKSYPKKPQHRNKIRKQSFLQISNEIEIKFWNNTQSILIHLELLLINREYYNSDKEKHIIERLVNMLRDEKYPSNILTKAAVILIQYNAPVELTEYLLMDHPKFRNLFLNFPDIAKEILTATAELTNNERFN</sequence>
<organism evidence="1 2">
    <name type="scientific">Taibaiella lutea</name>
    <dbReference type="NCBI Taxonomy" id="2608001"/>
    <lineage>
        <taxon>Bacteria</taxon>
        <taxon>Pseudomonadati</taxon>
        <taxon>Bacteroidota</taxon>
        <taxon>Chitinophagia</taxon>
        <taxon>Chitinophagales</taxon>
        <taxon>Chitinophagaceae</taxon>
        <taxon>Taibaiella</taxon>
    </lineage>
</organism>
<accession>A0A5M6CBC6</accession>
<gene>
    <name evidence="1" type="ORF">F0919_15985</name>
</gene>
<protein>
    <submittedName>
        <fullName evidence="1">NACHT domain-containing protein</fullName>
    </submittedName>
</protein>
<dbReference type="InterPro" id="IPR027417">
    <property type="entry name" value="P-loop_NTPase"/>
</dbReference>
<dbReference type="EMBL" id="VWSH01000004">
    <property type="protein sequence ID" value="KAA5532293.1"/>
    <property type="molecule type" value="Genomic_DNA"/>
</dbReference>
<dbReference type="PANTHER" id="PTHR46844">
    <property type="entry name" value="SLR5058 PROTEIN"/>
    <property type="match status" value="1"/>
</dbReference>
<reference evidence="1 2" key="1">
    <citation type="submission" date="2019-09" db="EMBL/GenBank/DDBJ databases">
        <title>Genome sequence and assembly of Taibaiella sp.</title>
        <authorList>
            <person name="Chhetri G."/>
        </authorList>
    </citation>
    <scope>NUCLEOTIDE SEQUENCE [LARGE SCALE GENOMIC DNA]</scope>
    <source>
        <strain evidence="1 2">KVB11</strain>
    </source>
</reference>
<proteinExistence type="predicted"/>
<dbReference type="SUPFAM" id="SSF52540">
    <property type="entry name" value="P-loop containing nucleoside triphosphate hydrolases"/>
    <property type="match status" value="1"/>
</dbReference>
<dbReference type="RefSeq" id="WP_150033796.1">
    <property type="nucleotide sequence ID" value="NZ_VWSH01000004.1"/>
</dbReference>
<evidence type="ECO:0000313" key="2">
    <source>
        <dbReference type="Proteomes" id="UP000323632"/>
    </source>
</evidence>
<dbReference type="PANTHER" id="PTHR46844:SF1">
    <property type="entry name" value="SLR5058 PROTEIN"/>
    <property type="match status" value="1"/>
</dbReference>